<keyword evidence="4" id="KW-0999">Mitochondrion inner membrane</keyword>
<evidence type="ECO:0000256" key="7">
    <source>
        <dbReference type="ARBA" id="ARBA00023128"/>
    </source>
</evidence>
<evidence type="ECO:0000256" key="5">
    <source>
        <dbReference type="ARBA" id="ARBA00022927"/>
    </source>
</evidence>
<evidence type="ECO:0000313" key="9">
    <source>
        <dbReference type="EMBL" id="EDV99937.1"/>
    </source>
</evidence>
<dbReference type="eggNOG" id="KOG3442">
    <property type="taxonomic scope" value="Eukaryota"/>
</dbReference>
<dbReference type="SMR" id="B4JK35"/>
<name>B4JK35_DROGR</name>
<dbReference type="EMBL" id="CH916370">
    <property type="protein sequence ID" value="EDV99937.1"/>
    <property type="molecule type" value="Genomic_DNA"/>
</dbReference>
<dbReference type="Pfam" id="PF03656">
    <property type="entry name" value="Pam16"/>
    <property type="match status" value="1"/>
</dbReference>
<dbReference type="PANTHER" id="PTHR12388">
    <property type="entry name" value="MITOCHONDRIA ASSOCIATED GRANULOCYTE MACROPHAGE CSF SIGNALING MOLECULE"/>
    <property type="match status" value="1"/>
</dbReference>
<dbReference type="GO" id="GO:0030150">
    <property type="term" value="P:protein import into mitochondrial matrix"/>
    <property type="evidence" value="ECO:0007669"/>
    <property type="project" value="InterPro"/>
</dbReference>
<evidence type="ECO:0000313" key="10">
    <source>
        <dbReference type="Proteomes" id="UP000001070"/>
    </source>
</evidence>
<keyword evidence="10" id="KW-1185">Reference proteome</keyword>
<dbReference type="GO" id="GO:0005744">
    <property type="term" value="C:TIM23 mitochondrial import inner membrane translocase complex"/>
    <property type="evidence" value="ECO:0007669"/>
    <property type="project" value="InterPro"/>
</dbReference>
<accession>B4JK35</accession>
<keyword evidence="3" id="KW-0813">Transport</keyword>
<dbReference type="Gene3D" id="1.10.287.110">
    <property type="entry name" value="DnaJ domain"/>
    <property type="match status" value="1"/>
</dbReference>
<dbReference type="InterPro" id="IPR036869">
    <property type="entry name" value="J_dom_sf"/>
</dbReference>
<evidence type="ECO:0000256" key="1">
    <source>
        <dbReference type="ARBA" id="ARBA00004443"/>
    </source>
</evidence>
<evidence type="ECO:0000256" key="3">
    <source>
        <dbReference type="ARBA" id="ARBA00022448"/>
    </source>
</evidence>
<reference evidence="9 10" key="1">
    <citation type="journal article" date="2007" name="Nature">
        <title>Evolution of genes and genomes on the Drosophila phylogeny.</title>
        <authorList>
            <consortium name="Drosophila 12 Genomes Consortium"/>
            <person name="Clark A.G."/>
            <person name="Eisen M.B."/>
            <person name="Smith D.R."/>
            <person name="Bergman C.M."/>
            <person name="Oliver B."/>
            <person name="Markow T.A."/>
            <person name="Kaufman T.C."/>
            <person name="Kellis M."/>
            <person name="Gelbart W."/>
            <person name="Iyer V.N."/>
            <person name="Pollard D.A."/>
            <person name="Sackton T.B."/>
            <person name="Larracuente A.M."/>
            <person name="Singh N.D."/>
            <person name="Abad J.P."/>
            <person name="Abt D.N."/>
            <person name="Adryan B."/>
            <person name="Aguade M."/>
            <person name="Akashi H."/>
            <person name="Anderson W.W."/>
            <person name="Aquadro C.F."/>
            <person name="Ardell D.H."/>
            <person name="Arguello R."/>
            <person name="Artieri C.G."/>
            <person name="Barbash D.A."/>
            <person name="Barker D."/>
            <person name="Barsanti P."/>
            <person name="Batterham P."/>
            <person name="Batzoglou S."/>
            <person name="Begun D."/>
            <person name="Bhutkar A."/>
            <person name="Blanco E."/>
            <person name="Bosak S.A."/>
            <person name="Bradley R.K."/>
            <person name="Brand A.D."/>
            <person name="Brent M.R."/>
            <person name="Brooks A.N."/>
            <person name="Brown R.H."/>
            <person name="Butlin R.K."/>
            <person name="Caggese C."/>
            <person name="Calvi B.R."/>
            <person name="Bernardo de Carvalho A."/>
            <person name="Caspi A."/>
            <person name="Castrezana S."/>
            <person name="Celniker S.E."/>
            <person name="Chang J.L."/>
            <person name="Chapple C."/>
            <person name="Chatterji S."/>
            <person name="Chinwalla A."/>
            <person name="Civetta A."/>
            <person name="Clifton S.W."/>
            <person name="Comeron J.M."/>
            <person name="Costello J.C."/>
            <person name="Coyne J.A."/>
            <person name="Daub J."/>
            <person name="David R.G."/>
            <person name="Delcher A.L."/>
            <person name="Delehaunty K."/>
            <person name="Do C.B."/>
            <person name="Ebling H."/>
            <person name="Edwards K."/>
            <person name="Eickbush T."/>
            <person name="Evans J.D."/>
            <person name="Filipski A."/>
            <person name="Findeiss S."/>
            <person name="Freyhult E."/>
            <person name="Fulton L."/>
            <person name="Fulton R."/>
            <person name="Garcia A.C."/>
            <person name="Gardiner A."/>
            <person name="Garfield D.A."/>
            <person name="Garvin B.E."/>
            <person name="Gibson G."/>
            <person name="Gilbert D."/>
            <person name="Gnerre S."/>
            <person name="Godfrey J."/>
            <person name="Good R."/>
            <person name="Gotea V."/>
            <person name="Gravely B."/>
            <person name="Greenberg A.J."/>
            <person name="Griffiths-Jones S."/>
            <person name="Gross S."/>
            <person name="Guigo R."/>
            <person name="Gustafson E.A."/>
            <person name="Haerty W."/>
            <person name="Hahn M.W."/>
            <person name="Halligan D.L."/>
            <person name="Halpern A.L."/>
            <person name="Halter G.M."/>
            <person name="Han M.V."/>
            <person name="Heger A."/>
            <person name="Hillier L."/>
            <person name="Hinrichs A.S."/>
            <person name="Holmes I."/>
            <person name="Hoskins R.A."/>
            <person name="Hubisz M.J."/>
            <person name="Hultmark D."/>
            <person name="Huntley M.A."/>
            <person name="Jaffe D.B."/>
            <person name="Jagadeeshan S."/>
            <person name="Jeck W.R."/>
            <person name="Johnson J."/>
            <person name="Jones C.D."/>
            <person name="Jordan W.C."/>
            <person name="Karpen G.H."/>
            <person name="Kataoka E."/>
            <person name="Keightley P.D."/>
            <person name="Kheradpour P."/>
            <person name="Kirkness E.F."/>
            <person name="Koerich L.B."/>
            <person name="Kristiansen K."/>
            <person name="Kudrna D."/>
            <person name="Kulathinal R.J."/>
            <person name="Kumar S."/>
            <person name="Kwok R."/>
            <person name="Lander E."/>
            <person name="Langley C.H."/>
            <person name="Lapoint R."/>
            <person name="Lazzaro B.P."/>
            <person name="Lee S.J."/>
            <person name="Levesque L."/>
            <person name="Li R."/>
            <person name="Lin C.F."/>
            <person name="Lin M.F."/>
            <person name="Lindblad-Toh K."/>
            <person name="Llopart A."/>
            <person name="Long M."/>
            <person name="Low L."/>
            <person name="Lozovsky E."/>
            <person name="Lu J."/>
            <person name="Luo M."/>
            <person name="Machado C.A."/>
            <person name="Makalowski W."/>
            <person name="Marzo M."/>
            <person name="Matsuda M."/>
            <person name="Matzkin L."/>
            <person name="McAllister B."/>
            <person name="McBride C.S."/>
            <person name="McKernan B."/>
            <person name="McKernan K."/>
            <person name="Mendez-Lago M."/>
            <person name="Minx P."/>
            <person name="Mollenhauer M.U."/>
            <person name="Montooth K."/>
            <person name="Mount S.M."/>
            <person name="Mu X."/>
            <person name="Myers E."/>
            <person name="Negre B."/>
            <person name="Newfeld S."/>
            <person name="Nielsen R."/>
            <person name="Noor M.A."/>
            <person name="O'Grady P."/>
            <person name="Pachter L."/>
            <person name="Papaceit M."/>
            <person name="Parisi M.J."/>
            <person name="Parisi M."/>
            <person name="Parts L."/>
            <person name="Pedersen J.S."/>
            <person name="Pesole G."/>
            <person name="Phillippy A.M."/>
            <person name="Ponting C.P."/>
            <person name="Pop M."/>
            <person name="Porcelli D."/>
            <person name="Powell J.R."/>
            <person name="Prohaska S."/>
            <person name="Pruitt K."/>
            <person name="Puig M."/>
            <person name="Quesneville H."/>
            <person name="Ram K.R."/>
            <person name="Rand D."/>
            <person name="Rasmussen M.D."/>
            <person name="Reed L.K."/>
            <person name="Reenan R."/>
            <person name="Reily A."/>
            <person name="Remington K.A."/>
            <person name="Rieger T.T."/>
            <person name="Ritchie M.G."/>
            <person name="Robin C."/>
            <person name="Rogers Y.H."/>
            <person name="Rohde C."/>
            <person name="Rozas J."/>
            <person name="Rubenfield M.J."/>
            <person name="Ruiz A."/>
            <person name="Russo S."/>
            <person name="Salzberg S.L."/>
            <person name="Sanchez-Gracia A."/>
            <person name="Saranga D.J."/>
            <person name="Sato H."/>
            <person name="Schaeffer S.W."/>
            <person name="Schatz M.C."/>
            <person name="Schlenke T."/>
            <person name="Schwartz R."/>
            <person name="Segarra C."/>
            <person name="Singh R.S."/>
            <person name="Sirot L."/>
            <person name="Sirota M."/>
            <person name="Sisneros N.B."/>
            <person name="Smith C.D."/>
            <person name="Smith T.F."/>
            <person name="Spieth J."/>
            <person name="Stage D.E."/>
            <person name="Stark A."/>
            <person name="Stephan W."/>
            <person name="Strausberg R.L."/>
            <person name="Strempel S."/>
            <person name="Sturgill D."/>
            <person name="Sutton G."/>
            <person name="Sutton G.G."/>
            <person name="Tao W."/>
            <person name="Teichmann S."/>
            <person name="Tobari Y.N."/>
            <person name="Tomimura Y."/>
            <person name="Tsolas J.M."/>
            <person name="Valente V.L."/>
            <person name="Venter E."/>
            <person name="Venter J.C."/>
            <person name="Vicario S."/>
            <person name="Vieira F.G."/>
            <person name="Vilella A.J."/>
            <person name="Villasante A."/>
            <person name="Walenz B."/>
            <person name="Wang J."/>
            <person name="Wasserman M."/>
            <person name="Watts T."/>
            <person name="Wilson D."/>
            <person name="Wilson R.K."/>
            <person name="Wing R.A."/>
            <person name="Wolfner M.F."/>
            <person name="Wong A."/>
            <person name="Wong G.K."/>
            <person name="Wu C.I."/>
            <person name="Wu G."/>
            <person name="Yamamoto D."/>
            <person name="Yang H.P."/>
            <person name="Yang S.P."/>
            <person name="Yorke J.A."/>
            <person name="Yoshida K."/>
            <person name="Zdobnov E."/>
            <person name="Zhang P."/>
            <person name="Zhang Y."/>
            <person name="Zimin A.V."/>
            <person name="Baldwin J."/>
            <person name="Abdouelleil A."/>
            <person name="Abdulkadir J."/>
            <person name="Abebe A."/>
            <person name="Abera B."/>
            <person name="Abreu J."/>
            <person name="Acer S.C."/>
            <person name="Aftuck L."/>
            <person name="Alexander A."/>
            <person name="An P."/>
            <person name="Anderson E."/>
            <person name="Anderson S."/>
            <person name="Arachi H."/>
            <person name="Azer M."/>
            <person name="Bachantsang P."/>
            <person name="Barry A."/>
            <person name="Bayul T."/>
            <person name="Berlin A."/>
            <person name="Bessette D."/>
            <person name="Bloom T."/>
            <person name="Blye J."/>
            <person name="Boguslavskiy L."/>
            <person name="Bonnet C."/>
            <person name="Boukhgalter B."/>
            <person name="Bourzgui I."/>
            <person name="Brown A."/>
            <person name="Cahill P."/>
            <person name="Channer S."/>
            <person name="Cheshatsang Y."/>
            <person name="Chuda L."/>
            <person name="Citroen M."/>
            <person name="Collymore A."/>
            <person name="Cooke P."/>
            <person name="Costello M."/>
            <person name="D'Aco K."/>
            <person name="Daza R."/>
            <person name="De Haan G."/>
            <person name="DeGray S."/>
            <person name="DeMaso C."/>
            <person name="Dhargay N."/>
            <person name="Dooley K."/>
            <person name="Dooley E."/>
            <person name="Doricent M."/>
            <person name="Dorje P."/>
            <person name="Dorjee K."/>
            <person name="Dupes A."/>
            <person name="Elong R."/>
            <person name="Falk J."/>
            <person name="Farina A."/>
            <person name="Faro S."/>
            <person name="Ferguson D."/>
            <person name="Fisher S."/>
            <person name="Foley C.D."/>
            <person name="Franke A."/>
            <person name="Friedrich D."/>
            <person name="Gadbois L."/>
            <person name="Gearin G."/>
            <person name="Gearin C.R."/>
            <person name="Giannoukos G."/>
            <person name="Goode T."/>
            <person name="Graham J."/>
            <person name="Grandbois E."/>
            <person name="Grewal S."/>
            <person name="Gyaltsen K."/>
            <person name="Hafez N."/>
            <person name="Hagos B."/>
            <person name="Hall J."/>
            <person name="Henson C."/>
            <person name="Hollinger A."/>
            <person name="Honan T."/>
            <person name="Huard M.D."/>
            <person name="Hughes L."/>
            <person name="Hurhula B."/>
            <person name="Husby M.E."/>
            <person name="Kamat A."/>
            <person name="Kanga B."/>
            <person name="Kashin S."/>
            <person name="Khazanovich D."/>
            <person name="Kisner P."/>
            <person name="Lance K."/>
            <person name="Lara M."/>
            <person name="Lee W."/>
            <person name="Lennon N."/>
            <person name="Letendre F."/>
            <person name="LeVine R."/>
            <person name="Lipovsky A."/>
            <person name="Liu X."/>
            <person name="Liu J."/>
            <person name="Liu S."/>
            <person name="Lokyitsang T."/>
            <person name="Lokyitsang Y."/>
            <person name="Lubonja R."/>
            <person name="Lui A."/>
            <person name="MacDonald P."/>
            <person name="Magnisalis V."/>
            <person name="Maru K."/>
            <person name="Matthews C."/>
            <person name="McCusker W."/>
            <person name="McDonough S."/>
            <person name="Mehta T."/>
            <person name="Meldrim J."/>
            <person name="Meneus L."/>
            <person name="Mihai O."/>
            <person name="Mihalev A."/>
            <person name="Mihova T."/>
            <person name="Mittelman R."/>
            <person name="Mlenga V."/>
            <person name="Montmayeur A."/>
            <person name="Mulrain L."/>
            <person name="Navidi A."/>
            <person name="Naylor J."/>
            <person name="Negash T."/>
            <person name="Nguyen T."/>
            <person name="Nguyen N."/>
            <person name="Nicol R."/>
            <person name="Norbu C."/>
            <person name="Norbu N."/>
            <person name="Novod N."/>
            <person name="O'Neill B."/>
            <person name="Osman S."/>
            <person name="Markiewicz E."/>
            <person name="Oyono O.L."/>
            <person name="Patti C."/>
            <person name="Phunkhang P."/>
            <person name="Pierre F."/>
            <person name="Priest M."/>
            <person name="Raghuraman S."/>
            <person name="Rege F."/>
            <person name="Reyes R."/>
            <person name="Rise C."/>
            <person name="Rogov P."/>
            <person name="Ross K."/>
            <person name="Ryan E."/>
            <person name="Settipalli S."/>
            <person name="Shea T."/>
            <person name="Sherpa N."/>
            <person name="Shi L."/>
            <person name="Shih D."/>
            <person name="Sparrow T."/>
            <person name="Spaulding J."/>
            <person name="Stalker J."/>
            <person name="Stange-Thomann N."/>
            <person name="Stavropoulos S."/>
            <person name="Stone C."/>
            <person name="Strader C."/>
            <person name="Tesfaye S."/>
            <person name="Thomson T."/>
            <person name="Thoulutsang Y."/>
            <person name="Thoulutsang D."/>
            <person name="Topham K."/>
            <person name="Topping I."/>
            <person name="Tsamla T."/>
            <person name="Vassiliev H."/>
            <person name="Vo A."/>
            <person name="Wangchuk T."/>
            <person name="Wangdi T."/>
            <person name="Weiand M."/>
            <person name="Wilkinson J."/>
            <person name="Wilson A."/>
            <person name="Yadav S."/>
            <person name="Young G."/>
            <person name="Yu Q."/>
            <person name="Zembek L."/>
            <person name="Zhong D."/>
            <person name="Zimmer A."/>
            <person name="Zwirko Z."/>
            <person name="Jaffe D.B."/>
            <person name="Alvarez P."/>
            <person name="Brockman W."/>
            <person name="Butler J."/>
            <person name="Chin C."/>
            <person name="Gnerre S."/>
            <person name="Grabherr M."/>
            <person name="Kleber M."/>
            <person name="Mauceli E."/>
            <person name="MacCallum I."/>
        </authorList>
    </citation>
    <scope>NUCLEOTIDE SEQUENCE [LARGE SCALE GENOMIC DNA]</scope>
    <source>
        <strain evidence="10">Tucson 15287-2541.00</strain>
    </source>
</reference>
<keyword evidence="5" id="KW-0653">Protein transport</keyword>
<dbReference type="Proteomes" id="UP000001070">
    <property type="component" value="Unassembled WGS sequence"/>
</dbReference>
<evidence type="ECO:0000256" key="6">
    <source>
        <dbReference type="ARBA" id="ARBA00023010"/>
    </source>
</evidence>
<comment type="similarity">
    <text evidence="2">Belongs to the TIM16/PAM16 family.</text>
</comment>
<dbReference type="InParanoid" id="B4JK35"/>
<dbReference type="InterPro" id="IPR005341">
    <property type="entry name" value="Tim16"/>
</dbReference>
<dbReference type="OrthoDB" id="10262892at2759"/>
<proteinExistence type="inferred from homology"/>
<dbReference type="FunFam" id="1.10.287.110:FF:000006">
    <property type="entry name" value="Import inner membrane translocase subunit TIM16"/>
    <property type="match status" value="1"/>
</dbReference>
<evidence type="ECO:0000256" key="8">
    <source>
        <dbReference type="ARBA" id="ARBA00023136"/>
    </source>
</evidence>
<dbReference type="AlphaFoldDB" id="B4JK35"/>
<gene>
    <name evidence="9" type="primary">Dgri\GH12586</name>
    <name evidence="9" type="ORF">Dgri_GH12586</name>
</gene>
<dbReference type="HOGENOM" id="CLU_1316638_0_0_1"/>
<organism evidence="10">
    <name type="scientific">Drosophila grimshawi</name>
    <name type="common">Hawaiian fruit fly</name>
    <name type="synonym">Idiomyia grimshawi</name>
    <dbReference type="NCBI Taxonomy" id="7222"/>
    <lineage>
        <taxon>Eukaryota</taxon>
        <taxon>Metazoa</taxon>
        <taxon>Ecdysozoa</taxon>
        <taxon>Arthropoda</taxon>
        <taxon>Hexapoda</taxon>
        <taxon>Insecta</taxon>
        <taxon>Pterygota</taxon>
        <taxon>Neoptera</taxon>
        <taxon>Endopterygota</taxon>
        <taxon>Diptera</taxon>
        <taxon>Brachycera</taxon>
        <taxon>Muscomorpha</taxon>
        <taxon>Ephydroidea</taxon>
        <taxon>Drosophilidae</taxon>
        <taxon>Drosophila</taxon>
        <taxon>Hawaiian Drosophila</taxon>
    </lineage>
</organism>
<dbReference type="PhylomeDB" id="B4JK35"/>
<keyword evidence="7" id="KW-0496">Mitochondrion</keyword>
<dbReference type="STRING" id="7222.B4JK35"/>
<sequence>MAKHFARIIVYGAQSVGRAFVKAVRQEIDASRAAANRHQTITIKCQSTDTAVKGMTLNEAQQILNVTDLSNMDEIRINYDHLFSINEKSNGGSFYIQSKVFRAKERLDRQLQNKEHENFNSREFFFVSIFDDVHVVNCIEQRFAAYNADHCVIRVDQCHPVFLCEPTNRIIDLTTGCDLGRIDVTDGFLWESWSEDYSTKFVAWVYDLK</sequence>
<comment type="subcellular location">
    <subcellularLocation>
        <location evidence="1">Mitochondrion inner membrane</location>
        <topology evidence="1">Peripheral membrane protein</topology>
        <orientation evidence="1">Matrix side</orientation>
    </subcellularLocation>
</comment>
<dbReference type="PANTHER" id="PTHR12388:SF0">
    <property type="entry name" value="MITOCHONDRIAL IMPORT INNER MEMBRANE TRANSLOCASE SUBUNIT TIM16"/>
    <property type="match status" value="1"/>
</dbReference>
<keyword evidence="6" id="KW-0811">Translocation</keyword>
<evidence type="ECO:0000256" key="2">
    <source>
        <dbReference type="ARBA" id="ARBA00008817"/>
    </source>
</evidence>
<protein>
    <submittedName>
        <fullName evidence="9">GH12586</fullName>
    </submittedName>
</protein>
<evidence type="ECO:0000256" key="4">
    <source>
        <dbReference type="ARBA" id="ARBA00022792"/>
    </source>
</evidence>
<keyword evidence="8" id="KW-0472">Membrane</keyword>